<comment type="caution">
    <text evidence="1">The sequence shown here is derived from an EMBL/GenBank/DDBJ whole genome shotgun (WGS) entry which is preliminary data.</text>
</comment>
<dbReference type="RefSeq" id="WP_309654596.1">
    <property type="nucleotide sequence ID" value="NZ_JARWAN010000002.1"/>
</dbReference>
<organism evidence="1 2">
    <name type="scientific">Vreelandella vilamensis</name>
    <dbReference type="NCBI Taxonomy" id="531309"/>
    <lineage>
        <taxon>Bacteria</taxon>
        <taxon>Pseudomonadati</taxon>
        <taxon>Pseudomonadota</taxon>
        <taxon>Gammaproteobacteria</taxon>
        <taxon>Oceanospirillales</taxon>
        <taxon>Halomonadaceae</taxon>
        <taxon>Vreelandella</taxon>
    </lineage>
</organism>
<gene>
    <name evidence="1" type="ORF">QC823_01485</name>
</gene>
<proteinExistence type="predicted"/>
<evidence type="ECO:0000313" key="1">
    <source>
        <dbReference type="EMBL" id="MDR5897669.1"/>
    </source>
</evidence>
<dbReference type="EMBL" id="JARWAN010000002">
    <property type="protein sequence ID" value="MDR5897669.1"/>
    <property type="molecule type" value="Genomic_DNA"/>
</dbReference>
<dbReference type="Proteomes" id="UP001254564">
    <property type="component" value="Unassembled WGS sequence"/>
</dbReference>
<keyword evidence="2" id="KW-1185">Reference proteome</keyword>
<name>A0ABU1H0A6_9GAMM</name>
<reference evidence="1 2" key="1">
    <citation type="submission" date="2023-04" db="EMBL/GenBank/DDBJ databases">
        <title>A long-awaited taxogenomic arrangement of the family Halomonadaceae.</title>
        <authorList>
            <person name="De La Haba R."/>
            <person name="Chuvochina M."/>
            <person name="Wittouck S."/>
            <person name="Arahal D.R."/>
            <person name="Sanchez-Porro C."/>
            <person name="Hugenholtz P."/>
            <person name="Ventosa A."/>
        </authorList>
    </citation>
    <scope>NUCLEOTIDE SEQUENCE [LARGE SCALE GENOMIC DNA]</scope>
    <source>
        <strain evidence="1 2">DSM 21020</strain>
    </source>
</reference>
<protein>
    <submittedName>
        <fullName evidence="1">Uncharacterized protein</fullName>
    </submittedName>
</protein>
<sequence length="183" mass="20194">MQRADSGKSATSLKGRLQRFCDEHCAVQQKRLDELPFIMVSVSSSRKGHAAILAHASKALTAYENADTLITAAELVLLNDIGPIKHDSILKTFGDEIAVLVANASTHFDQETGYADLWESSLQQLAKTSVEAQRVRLALLLGQVTHSPHAFTHLPFWYKEAEVLSRGDPALQRQVMKRIETAS</sequence>
<evidence type="ECO:0000313" key="2">
    <source>
        <dbReference type="Proteomes" id="UP001254564"/>
    </source>
</evidence>
<accession>A0ABU1H0A6</accession>